<dbReference type="OrthoDB" id="9810952at2"/>
<keyword evidence="12" id="KW-1185">Reference proteome</keyword>
<evidence type="ECO:0000256" key="2">
    <source>
        <dbReference type="ARBA" id="ARBA00022448"/>
    </source>
</evidence>
<dbReference type="Proteomes" id="UP000321272">
    <property type="component" value="Chromosome"/>
</dbReference>
<evidence type="ECO:0000256" key="8">
    <source>
        <dbReference type="ARBA" id="ARBA00023065"/>
    </source>
</evidence>
<keyword evidence="5 10" id="KW-0812">Transmembrane</keyword>
<evidence type="ECO:0000256" key="1">
    <source>
        <dbReference type="ARBA" id="ARBA00004651"/>
    </source>
</evidence>
<feature type="transmembrane region" description="Helical" evidence="10">
    <location>
        <begin position="422"/>
        <end position="444"/>
    </location>
</feature>
<dbReference type="PANTHER" id="PTHR32024">
    <property type="entry name" value="TRK SYSTEM POTASSIUM UPTAKE PROTEIN TRKG-RELATED"/>
    <property type="match status" value="1"/>
</dbReference>
<feature type="transmembrane region" description="Helical" evidence="10">
    <location>
        <begin position="175"/>
        <end position="194"/>
    </location>
</feature>
<keyword evidence="7 10" id="KW-1133">Transmembrane helix</keyword>
<dbReference type="GO" id="GO:0015379">
    <property type="term" value="F:potassium:chloride symporter activity"/>
    <property type="evidence" value="ECO:0007669"/>
    <property type="project" value="InterPro"/>
</dbReference>
<dbReference type="Pfam" id="PF02386">
    <property type="entry name" value="TrkH"/>
    <property type="match status" value="1"/>
</dbReference>
<protein>
    <submittedName>
        <fullName evidence="11">Ktr system potassium transporter B</fullName>
    </submittedName>
</protein>
<name>A0A5B8SQ12_9GAMM</name>
<feature type="transmembrane region" description="Helical" evidence="10">
    <location>
        <begin position="243"/>
        <end position="262"/>
    </location>
</feature>
<feature type="transmembrane region" description="Helical" evidence="10">
    <location>
        <begin position="361"/>
        <end position="385"/>
    </location>
</feature>
<dbReference type="PANTHER" id="PTHR32024:SF1">
    <property type="entry name" value="KTR SYSTEM POTASSIUM UPTAKE PROTEIN B"/>
    <property type="match status" value="1"/>
</dbReference>
<feature type="transmembrane region" description="Helical" evidence="10">
    <location>
        <begin position="92"/>
        <end position="115"/>
    </location>
</feature>
<feature type="transmembrane region" description="Helical" evidence="10">
    <location>
        <begin position="206"/>
        <end position="231"/>
    </location>
</feature>
<sequence>MRRRVSSRHLSRYRHPWRRLPHGGVLVLSPPEALLLGFVLLCAVGTLLLSLPQASYEPLTWHEALFTATSAVTVTGLVVVDTSLFTPFGQSVILGLIQVGGLGFMTFAALTMLLLGMRMPIQQRKLIRETFNYTSLAELSQLVRLVILFALLSEALGTGLLALSWVPEYGWEHGLWVSLFHAISAFNNAGFSVWPNSLIDHAHDPLINIVISALFILGGLGFAVVGELYQWRRGKLLSLHTRVTLWATFWLALAGLAAMLILEWRNPATLGGLDSFGARLQVAWFQAVTPRTAGFNTLDIAELTTPMTQLTMLLMFIGAGAGSTASGIKVTTFVVLLLVARAFLQGNNQPAILGRSIPQVIVIKAVAVALAGMLLIFLCLFVLTWSESDASFLDLAFETVSAFGTVGLSRGITDDLSIPSQLALIVTMLLGRVGPLSLGYFIAASKARGITYARGSVQIG</sequence>
<keyword evidence="9 10" id="KW-0472">Membrane</keyword>
<evidence type="ECO:0000313" key="11">
    <source>
        <dbReference type="EMBL" id="QEA39189.1"/>
    </source>
</evidence>
<evidence type="ECO:0000256" key="6">
    <source>
        <dbReference type="ARBA" id="ARBA00022958"/>
    </source>
</evidence>
<keyword evidence="2" id="KW-0813">Transport</keyword>
<reference evidence="11 12" key="1">
    <citation type="submission" date="2019-06" db="EMBL/GenBank/DDBJ databases">
        <title>Genome analyses of bacteria isolated from kimchi.</title>
        <authorList>
            <person name="Lee S."/>
            <person name="Ahn S."/>
            <person name="Roh S."/>
        </authorList>
    </citation>
    <scope>NUCLEOTIDE SEQUENCE [LARGE SCALE GENOMIC DNA]</scope>
    <source>
        <strain evidence="11 12">CBA4606</strain>
    </source>
</reference>
<evidence type="ECO:0000256" key="7">
    <source>
        <dbReference type="ARBA" id="ARBA00022989"/>
    </source>
</evidence>
<dbReference type="EMBL" id="CP042382">
    <property type="protein sequence ID" value="QEA39189.1"/>
    <property type="molecule type" value="Genomic_DNA"/>
</dbReference>
<evidence type="ECO:0000256" key="9">
    <source>
        <dbReference type="ARBA" id="ARBA00023136"/>
    </source>
</evidence>
<dbReference type="NCBIfam" id="TIGR00933">
    <property type="entry name" value="2a38"/>
    <property type="match status" value="1"/>
</dbReference>
<organism evidence="11 12">
    <name type="scientific">Pistricoccus aurantiacus</name>
    <dbReference type="NCBI Taxonomy" id="1883414"/>
    <lineage>
        <taxon>Bacteria</taxon>
        <taxon>Pseudomonadati</taxon>
        <taxon>Pseudomonadota</taxon>
        <taxon>Gammaproteobacteria</taxon>
        <taxon>Oceanospirillales</taxon>
        <taxon>Halomonadaceae</taxon>
        <taxon>Pistricoccus</taxon>
    </lineage>
</organism>
<evidence type="ECO:0000256" key="5">
    <source>
        <dbReference type="ARBA" id="ARBA00022692"/>
    </source>
</evidence>
<dbReference type="AlphaFoldDB" id="A0A5B8SQ12"/>
<evidence type="ECO:0000256" key="4">
    <source>
        <dbReference type="ARBA" id="ARBA00022538"/>
    </source>
</evidence>
<dbReference type="KEGG" id="paur:FGL86_08965"/>
<evidence type="ECO:0000256" key="10">
    <source>
        <dbReference type="SAM" id="Phobius"/>
    </source>
</evidence>
<gene>
    <name evidence="11" type="ORF">FGL86_08965</name>
</gene>
<evidence type="ECO:0000313" key="12">
    <source>
        <dbReference type="Proteomes" id="UP000321272"/>
    </source>
</evidence>
<feature type="transmembrane region" description="Helical" evidence="10">
    <location>
        <begin position="20"/>
        <end position="49"/>
    </location>
</feature>
<dbReference type="InterPro" id="IPR003445">
    <property type="entry name" value="Cat_transpt"/>
</dbReference>
<evidence type="ECO:0000256" key="3">
    <source>
        <dbReference type="ARBA" id="ARBA00022475"/>
    </source>
</evidence>
<keyword evidence="8" id="KW-0406">Ion transport</keyword>
<comment type="subcellular location">
    <subcellularLocation>
        <location evidence="1">Cell membrane</location>
        <topology evidence="1">Multi-pass membrane protein</topology>
    </subcellularLocation>
</comment>
<accession>A0A5B8SQ12</accession>
<feature type="transmembrane region" description="Helical" evidence="10">
    <location>
        <begin position="313"/>
        <end position="340"/>
    </location>
</feature>
<dbReference type="InterPro" id="IPR004772">
    <property type="entry name" value="TrkH"/>
</dbReference>
<dbReference type="GO" id="GO:0005886">
    <property type="term" value="C:plasma membrane"/>
    <property type="evidence" value="ECO:0007669"/>
    <property type="project" value="UniProtKB-SubCell"/>
</dbReference>
<keyword evidence="4" id="KW-0633">Potassium transport</keyword>
<feature type="transmembrane region" description="Helical" evidence="10">
    <location>
        <begin position="61"/>
        <end position="80"/>
    </location>
</feature>
<feature type="transmembrane region" description="Helical" evidence="10">
    <location>
        <begin position="142"/>
        <end position="163"/>
    </location>
</feature>
<dbReference type="RefSeq" id="WP_147184241.1">
    <property type="nucleotide sequence ID" value="NZ_CP042382.1"/>
</dbReference>
<keyword evidence="6" id="KW-0630">Potassium</keyword>
<proteinExistence type="predicted"/>
<keyword evidence="3" id="KW-1003">Cell membrane</keyword>